<organism evidence="1 2">
    <name type="scientific">Streptococcus anginosus F0211</name>
    <dbReference type="NCBI Taxonomy" id="706437"/>
    <lineage>
        <taxon>Bacteria</taxon>
        <taxon>Bacillati</taxon>
        <taxon>Bacillota</taxon>
        <taxon>Bacilli</taxon>
        <taxon>Lactobacillales</taxon>
        <taxon>Streptococcaceae</taxon>
        <taxon>Streptococcus</taxon>
        <taxon>Streptococcus anginosus group</taxon>
    </lineage>
</organism>
<dbReference type="Proteomes" id="UP000002973">
    <property type="component" value="Unassembled WGS sequence"/>
</dbReference>
<comment type="caution">
    <text evidence="1">The sequence shown here is derived from an EMBL/GenBank/DDBJ whole genome shotgun (WGS) entry which is preliminary data.</text>
</comment>
<accession>E6J413</accession>
<protein>
    <submittedName>
        <fullName evidence="1">Uncharacterized protein</fullName>
    </submittedName>
</protein>
<sequence>MEKIYGKLAPKGQQPIRKHRVVFTSTKGLFRKQRWVMLDIDENGITYNSEPGHTGDMFSSMYLAIGAIIIDEQAFTITIKNPVWDDCKIYVIDLKRLDGDLWSNFAKIKDTLIIFAGNKLVN</sequence>
<dbReference type="RefSeq" id="WP_003030132.1">
    <property type="nucleotide sequence ID" value="NZ_AECT01000063.1"/>
</dbReference>
<name>E6J413_STRAP</name>
<evidence type="ECO:0000313" key="1">
    <source>
        <dbReference type="EMBL" id="EFU21451.1"/>
    </source>
</evidence>
<proteinExistence type="predicted"/>
<dbReference type="EMBL" id="AECT01000063">
    <property type="protein sequence ID" value="EFU21451.1"/>
    <property type="molecule type" value="Genomic_DNA"/>
</dbReference>
<dbReference type="AlphaFoldDB" id="E6J413"/>
<reference evidence="1 2" key="1">
    <citation type="submission" date="2010-11" db="EMBL/GenBank/DDBJ databases">
        <authorList>
            <person name="Weinstock G."/>
            <person name="Sodergren E."/>
            <person name="Clifton S."/>
            <person name="Fulton L."/>
            <person name="Fulton B."/>
            <person name="Courtney L."/>
            <person name="Fronick C."/>
            <person name="Harrison M."/>
            <person name="Strong C."/>
            <person name="Farmer C."/>
            <person name="Delahaunty K."/>
            <person name="Markovic C."/>
            <person name="Hall O."/>
            <person name="Minx P."/>
            <person name="Tomlinson C."/>
            <person name="Mitreva M."/>
            <person name="Hou S."/>
            <person name="Chen J."/>
            <person name="Wollam A."/>
            <person name="Pepin K.H."/>
            <person name="Johnson M."/>
            <person name="Bhonagiri V."/>
            <person name="Zhang X."/>
            <person name="Suruliraj S."/>
            <person name="Warren W."/>
            <person name="Chinwalla A."/>
            <person name="Mardis E.R."/>
            <person name="Wilson R.K."/>
        </authorList>
    </citation>
    <scope>NUCLEOTIDE SEQUENCE [LARGE SCALE GENOMIC DNA]</scope>
    <source>
        <strain evidence="1 2">F0211</strain>
    </source>
</reference>
<evidence type="ECO:0000313" key="2">
    <source>
        <dbReference type="Proteomes" id="UP000002973"/>
    </source>
</evidence>
<gene>
    <name evidence="1" type="ORF">HMPREF0813_02016</name>
</gene>